<evidence type="ECO:0000256" key="3">
    <source>
        <dbReference type="ARBA" id="ARBA00023163"/>
    </source>
</evidence>
<evidence type="ECO:0000256" key="2">
    <source>
        <dbReference type="ARBA" id="ARBA00023125"/>
    </source>
</evidence>
<dbReference type="Proteomes" id="UP000270112">
    <property type="component" value="Unassembled WGS sequence"/>
</dbReference>
<dbReference type="Proteomes" id="UP000253817">
    <property type="component" value="Unassembled WGS sequence"/>
</dbReference>
<feature type="transmembrane region" description="Helical" evidence="4">
    <location>
        <begin position="143"/>
        <end position="164"/>
    </location>
</feature>
<evidence type="ECO:0000259" key="5">
    <source>
        <dbReference type="PROSITE" id="PS50043"/>
    </source>
</evidence>
<feature type="transmembrane region" description="Helical" evidence="4">
    <location>
        <begin position="170"/>
        <end position="192"/>
    </location>
</feature>
<dbReference type="Pfam" id="PF00196">
    <property type="entry name" value="GerE"/>
    <property type="match status" value="1"/>
</dbReference>
<evidence type="ECO:0000313" key="6">
    <source>
        <dbReference type="EMBL" id="RDB71414.1"/>
    </source>
</evidence>
<reference evidence="6 8" key="1">
    <citation type="journal article" date="2018" name="Elife">
        <title>Discovery and characterization of a prevalent human gut bacterial enzyme sufficient for the inactivation of a family of plant toxins.</title>
        <authorList>
            <person name="Koppel N."/>
            <person name="Bisanz J.E."/>
            <person name="Pandelia M.E."/>
            <person name="Turnbaugh P.J."/>
            <person name="Balskus E.P."/>
        </authorList>
    </citation>
    <scope>NUCLEOTIDE SEQUENCE [LARGE SCALE GENOMIC DNA]</scope>
    <source>
        <strain evidence="6 8">DSM 16107</strain>
    </source>
</reference>
<keyword evidence="4" id="KW-1133">Transmembrane helix</keyword>
<dbReference type="PANTHER" id="PTHR44688">
    <property type="entry name" value="DNA-BINDING TRANSCRIPTIONAL ACTIVATOR DEVR_DOSR"/>
    <property type="match status" value="1"/>
</dbReference>
<dbReference type="SMART" id="SM00421">
    <property type="entry name" value="HTH_LUXR"/>
    <property type="match status" value="1"/>
</dbReference>
<evidence type="ECO:0000313" key="9">
    <source>
        <dbReference type="Proteomes" id="UP000270112"/>
    </source>
</evidence>
<feature type="transmembrane region" description="Helical" evidence="4">
    <location>
        <begin position="213"/>
        <end position="231"/>
    </location>
</feature>
<feature type="transmembrane region" description="Helical" evidence="4">
    <location>
        <begin position="365"/>
        <end position="388"/>
    </location>
</feature>
<comment type="caution">
    <text evidence="7">The sequence shown here is derived from an EMBL/GenBank/DDBJ whole genome shotgun (WGS) entry which is preliminary data.</text>
</comment>
<feature type="transmembrane region" description="Helical" evidence="4">
    <location>
        <begin position="58"/>
        <end position="78"/>
    </location>
</feature>
<dbReference type="PROSITE" id="PS50043">
    <property type="entry name" value="HTH_LUXR_2"/>
    <property type="match status" value="1"/>
</dbReference>
<keyword evidence="8" id="KW-1185">Reference proteome</keyword>
<keyword evidence="3" id="KW-0804">Transcription</keyword>
<evidence type="ECO:0000256" key="1">
    <source>
        <dbReference type="ARBA" id="ARBA00023015"/>
    </source>
</evidence>
<keyword evidence="1" id="KW-0805">Transcription regulation</keyword>
<dbReference type="EMBL" id="PPTT01000002">
    <property type="protein sequence ID" value="RDB71414.1"/>
    <property type="molecule type" value="Genomic_DNA"/>
</dbReference>
<dbReference type="Gene3D" id="1.10.10.10">
    <property type="entry name" value="Winged helix-like DNA-binding domain superfamily/Winged helix DNA-binding domain"/>
    <property type="match status" value="1"/>
</dbReference>
<dbReference type="InterPro" id="IPR000792">
    <property type="entry name" value="Tscrpt_reg_LuxR_C"/>
</dbReference>
<feature type="domain" description="HTH luxR-type" evidence="5">
    <location>
        <begin position="429"/>
        <end position="497"/>
    </location>
</feature>
<gene>
    <name evidence="6" type="ORF">C1876_01275</name>
    <name evidence="7" type="ORF">DMP09_00365</name>
</gene>
<feature type="transmembrane region" description="Helical" evidence="4">
    <location>
        <begin position="304"/>
        <end position="325"/>
    </location>
</feature>
<keyword evidence="2" id="KW-0238">DNA-binding</keyword>
<feature type="transmembrane region" description="Helical" evidence="4">
    <location>
        <begin position="276"/>
        <end position="298"/>
    </location>
</feature>
<feature type="transmembrane region" description="Helical" evidence="4">
    <location>
        <begin position="85"/>
        <end position="106"/>
    </location>
</feature>
<dbReference type="GO" id="GO:0006355">
    <property type="term" value="P:regulation of DNA-templated transcription"/>
    <property type="evidence" value="ECO:0007669"/>
    <property type="project" value="InterPro"/>
</dbReference>
<organism evidence="7 9">
    <name type="scientific">Eggerthella sinensis</name>
    <dbReference type="NCBI Taxonomy" id="242230"/>
    <lineage>
        <taxon>Bacteria</taxon>
        <taxon>Bacillati</taxon>
        <taxon>Actinomycetota</taxon>
        <taxon>Coriobacteriia</taxon>
        <taxon>Eggerthellales</taxon>
        <taxon>Eggerthellaceae</taxon>
        <taxon>Eggerthella</taxon>
    </lineage>
</organism>
<dbReference type="InterPro" id="IPR036388">
    <property type="entry name" value="WH-like_DNA-bd_sf"/>
</dbReference>
<accession>A0A3N0J2E3</accession>
<keyword evidence="4" id="KW-0472">Membrane</keyword>
<feature type="transmembrane region" description="Helical" evidence="4">
    <location>
        <begin position="112"/>
        <end position="131"/>
    </location>
</feature>
<dbReference type="PRINTS" id="PR00038">
    <property type="entry name" value="HTHLUXR"/>
</dbReference>
<dbReference type="GO" id="GO:0003677">
    <property type="term" value="F:DNA binding"/>
    <property type="evidence" value="ECO:0007669"/>
    <property type="project" value="UniProtKB-KW"/>
</dbReference>
<proteinExistence type="predicted"/>
<feature type="transmembrane region" description="Helical" evidence="4">
    <location>
        <begin position="251"/>
        <end position="271"/>
    </location>
</feature>
<evidence type="ECO:0000313" key="7">
    <source>
        <dbReference type="EMBL" id="RNM43379.1"/>
    </source>
</evidence>
<dbReference type="RefSeq" id="WP_114544921.1">
    <property type="nucleotide sequence ID" value="NZ_PPTT01000002.1"/>
</dbReference>
<keyword evidence="4" id="KW-0812">Transmembrane</keyword>
<feature type="transmembrane region" description="Helical" evidence="4">
    <location>
        <begin position="337"/>
        <end position="359"/>
    </location>
</feature>
<dbReference type="PANTHER" id="PTHR44688:SF16">
    <property type="entry name" value="DNA-BINDING TRANSCRIPTIONAL ACTIVATOR DEVR_DOSR"/>
    <property type="match status" value="1"/>
</dbReference>
<reference evidence="9" key="2">
    <citation type="submission" date="2018-05" db="EMBL/GenBank/DDBJ databases">
        <title>Genome Sequencing of selected type strains of the family Eggerthellaceae.</title>
        <authorList>
            <person name="Danylec N."/>
            <person name="Stoll D.A."/>
            <person name="Doetsch A."/>
            <person name="Huch M."/>
        </authorList>
    </citation>
    <scope>NUCLEOTIDE SEQUENCE [LARGE SCALE GENOMIC DNA]</scope>
    <source>
        <strain evidence="9">DSM 16107</strain>
    </source>
</reference>
<name>A0A3N0J2E3_9ACTN</name>
<evidence type="ECO:0000256" key="4">
    <source>
        <dbReference type="SAM" id="Phobius"/>
    </source>
</evidence>
<dbReference type="EMBL" id="QICC01000001">
    <property type="protein sequence ID" value="RNM43379.1"/>
    <property type="molecule type" value="Genomic_DNA"/>
</dbReference>
<evidence type="ECO:0000313" key="8">
    <source>
        <dbReference type="Proteomes" id="UP000253817"/>
    </source>
</evidence>
<dbReference type="OrthoDB" id="161302at2"/>
<dbReference type="CDD" id="cd06170">
    <property type="entry name" value="LuxR_C_like"/>
    <property type="match status" value="1"/>
</dbReference>
<reference evidence="7" key="3">
    <citation type="journal article" date="2019" name="Microbiol. Resour. Announc.">
        <title>Draft Genome Sequences of Type Strains of Gordonibacter faecihominis, Paraeggerthella hongkongensis, Parvibacter caecicola,Slackia equolifaciens, Slackia faecicanis, and Slackia isoflavoniconvertens.</title>
        <authorList>
            <person name="Danylec N."/>
            <person name="Stoll D.A."/>
            <person name="Dotsch A."/>
            <person name="Huch M."/>
        </authorList>
    </citation>
    <scope>NUCLEOTIDE SEQUENCE</scope>
    <source>
        <strain evidence="7">DSM 16107</strain>
    </source>
</reference>
<feature type="transmembrane region" description="Helical" evidence="4">
    <location>
        <begin position="20"/>
        <end position="38"/>
    </location>
</feature>
<protein>
    <recommendedName>
        <fullName evidence="5">HTH luxR-type domain-containing protein</fullName>
    </recommendedName>
</protein>
<sequence length="498" mass="51597">MGKGVSTFGADIVRRVREDAASWLAFAALLAWMFGLYWSNVLLAQLSLGATDLLQMRALWLAAEAVTLATMVLGAARIEARGVPWALGAGASLFAGTVLVLFGPAIVPSDALRLGGVVLTGMGSAALLLLLGISFARKGAKALLIDVALALVAASLLDGCLLLAPPVAQQLALALLPAVAAALFVLAARGGAARTHPAMPGATSVSGTPGAEGGFSTVRIVALPAVVGLAYGLMQRLTEGAFAVDDGSGNLVTIVAFALSAVMIALAALFLDSRKLIKVVCFAAIPLIGIAFVMLPLFSGGREAVQGVCIVGFNSFYFMVWALWAGEREGSALPKRFALGLLVLVAAESLGSLLGVFVVRAVEGSGATLAVVSLVVVYLLLMAGILSFDRSMRALQGPAAAGSGAHDAGAVKVGVSETPAAARFDALGDRERWAARYGLSARECEVFEMLARGRNRAYISKELVVSDNTTRTHMKNVYRKLGVHSQQELIDLVDGKPR</sequence>
<dbReference type="SUPFAM" id="SSF46894">
    <property type="entry name" value="C-terminal effector domain of the bipartite response regulators"/>
    <property type="match status" value="1"/>
</dbReference>
<dbReference type="AlphaFoldDB" id="A0A3N0J2E3"/>
<dbReference type="InterPro" id="IPR016032">
    <property type="entry name" value="Sig_transdc_resp-reg_C-effctor"/>
</dbReference>